<dbReference type="InterPro" id="IPR015797">
    <property type="entry name" value="NUDIX_hydrolase-like_dom_sf"/>
</dbReference>
<evidence type="ECO:0000313" key="3">
    <source>
        <dbReference type="EMBL" id="CAB4542921.1"/>
    </source>
</evidence>
<dbReference type="GO" id="GO:0006167">
    <property type="term" value="P:AMP biosynthetic process"/>
    <property type="evidence" value="ECO:0007669"/>
    <property type="project" value="TreeGrafter"/>
</dbReference>
<dbReference type="PROSITE" id="PS00893">
    <property type="entry name" value="NUDIX_BOX"/>
    <property type="match status" value="1"/>
</dbReference>
<dbReference type="EMBL" id="CAFABD010000053">
    <property type="protein sequence ID" value="CAB4823142.1"/>
    <property type="molecule type" value="Genomic_DNA"/>
</dbReference>
<gene>
    <name evidence="3" type="ORF">UFOPK1438_00567</name>
    <name evidence="4" type="ORF">UFOPK2329_00490</name>
    <name evidence="5" type="ORF">UFOPK3166_00477</name>
    <name evidence="6" type="ORF">UFOPK4035_00848</name>
</gene>
<proteinExistence type="predicted"/>
<dbReference type="SUPFAM" id="SSF55811">
    <property type="entry name" value="Nudix"/>
    <property type="match status" value="1"/>
</dbReference>
<dbReference type="InterPro" id="IPR029033">
    <property type="entry name" value="His_PPase_superfam"/>
</dbReference>
<dbReference type="PROSITE" id="PS51462">
    <property type="entry name" value="NUDIX"/>
    <property type="match status" value="1"/>
</dbReference>
<dbReference type="EMBL" id="CAEZSM010000058">
    <property type="protein sequence ID" value="CAB4542921.1"/>
    <property type="molecule type" value="Genomic_DNA"/>
</dbReference>
<dbReference type="InterPro" id="IPR013078">
    <property type="entry name" value="His_Pase_superF_clade-1"/>
</dbReference>
<name>A0A6J6ME50_9ZZZZ</name>
<dbReference type="InterPro" id="IPR000086">
    <property type="entry name" value="NUDIX_hydrolase_dom"/>
</dbReference>
<dbReference type="Gene3D" id="3.40.50.1240">
    <property type="entry name" value="Phosphoglycerate mutase-like"/>
    <property type="match status" value="1"/>
</dbReference>
<dbReference type="Pfam" id="PF00300">
    <property type="entry name" value="His_Phos_1"/>
    <property type="match status" value="1"/>
</dbReference>
<dbReference type="InterPro" id="IPR020084">
    <property type="entry name" value="NUDIX_hydrolase_CS"/>
</dbReference>
<dbReference type="SUPFAM" id="SSF53254">
    <property type="entry name" value="Phosphoglycerate mutase-like"/>
    <property type="match status" value="1"/>
</dbReference>
<accession>A0A6J6ME50</accession>
<dbReference type="Pfam" id="PF00293">
    <property type="entry name" value="NUDIX"/>
    <property type="match status" value="1"/>
</dbReference>
<sequence>MAEEEVIVQAAGAVLWRYSKGKKIEIAVIHRPRYDDWSLPKGKLENGESHIGCAFREVLEETGVTPIFGPEIGEAIYRVGNEKKVVKYWTAKASDVPYGEPDKNEVDEILWLEPTAAKKKLTLDDDRSIVDFFLEFGVDTQALVLLRHAKAIKREDWDGDDGDRPLSHVGQLQAKRLFPLYFPYAIKEIHSSDAMRCIETIEPMARTMQLNPIFSTDLSEYRFAKDKEAALDYAQDLLTRGVAGIICSHNPILPKLLKKLIGKKNFKQLDGKLEPGDSWVLHHRDGEIIAIDSVDTPQVKA</sequence>
<dbReference type="EMBL" id="CAEZWZ010000056">
    <property type="protein sequence ID" value="CAB4671015.1"/>
    <property type="molecule type" value="Genomic_DNA"/>
</dbReference>
<organism evidence="4">
    <name type="scientific">freshwater metagenome</name>
    <dbReference type="NCBI Taxonomy" id="449393"/>
    <lineage>
        <taxon>unclassified sequences</taxon>
        <taxon>metagenomes</taxon>
        <taxon>ecological metagenomes</taxon>
    </lineage>
</organism>
<dbReference type="PANTHER" id="PTHR21340">
    <property type="entry name" value="DIADENOSINE 5,5-P1,P4-TETRAPHOSPHATE PYROPHOSPHOHYDROLASE MUTT"/>
    <property type="match status" value="1"/>
</dbReference>
<evidence type="ECO:0000256" key="1">
    <source>
        <dbReference type="ARBA" id="ARBA00022801"/>
    </source>
</evidence>
<reference evidence="4" key="1">
    <citation type="submission" date="2020-05" db="EMBL/GenBank/DDBJ databases">
        <authorList>
            <person name="Chiriac C."/>
            <person name="Salcher M."/>
            <person name="Ghai R."/>
            <person name="Kavagutti S V."/>
        </authorList>
    </citation>
    <scope>NUCLEOTIDE SEQUENCE</scope>
</reference>
<dbReference type="GO" id="GO:0006754">
    <property type="term" value="P:ATP biosynthetic process"/>
    <property type="evidence" value="ECO:0007669"/>
    <property type="project" value="TreeGrafter"/>
</dbReference>
<evidence type="ECO:0000313" key="5">
    <source>
        <dbReference type="EMBL" id="CAB4823142.1"/>
    </source>
</evidence>
<protein>
    <submittedName>
        <fullName evidence="4">Unannotated protein</fullName>
    </submittedName>
</protein>
<keyword evidence="1" id="KW-0378">Hydrolase</keyword>
<dbReference type="PANTHER" id="PTHR21340:SF0">
    <property type="entry name" value="BIS(5'-NUCLEOSYL)-TETRAPHOSPHATASE [ASYMMETRICAL]"/>
    <property type="match status" value="1"/>
</dbReference>
<evidence type="ECO:0000313" key="6">
    <source>
        <dbReference type="EMBL" id="CAB5002288.1"/>
    </source>
</evidence>
<dbReference type="CDD" id="cd07067">
    <property type="entry name" value="HP_PGM_like"/>
    <property type="match status" value="1"/>
</dbReference>
<evidence type="ECO:0000259" key="2">
    <source>
        <dbReference type="PROSITE" id="PS51462"/>
    </source>
</evidence>
<dbReference type="GO" id="GO:0004081">
    <property type="term" value="F:bis(5'-nucleosyl)-tetraphosphatase (asymmetrical) activity"/>
    <property type="evidence" value="ECO:0007669"/>
    <property type="project" value="TreeGrafter"/>
</dbReference>
<dbReference type="EMBL" id="CAFBOX010000153">
    <property type="protein sequence ID" value="CAB5002288.1"/>
    <property type="molecule type" value="Genomic_DNA"/>
</dbReference>
<dbReference type="SMART" id="SM00855">
    <property type="entry name" value="PGAM"/>
    <property type="match status" value="1"/>
</dbReference>
<dbReference type="InterPro" id="IPR051325">
    <property type="entry name" value="Nudix_hydrolase_domain"/>
</dbReference>
<feature type="domain" description="Nudix hydrolase" evidence="2">
    <location>
        <begin position="6"/>
        <end position="135"/>
    </location>
</feature>
<dbReference type="AlphaFoldDB" id="A0A6J6ME50"/>
<dbReference type="Gene3D" id="3.90.79.10">
    <property type="entry name" value="Nucleoside Triphosphate Pyrophosphohydrolase"/>
    <property type="match status" value="1"/>
</dbReference>
<evidence type="ECO:0000313" key="4">
    <source>
        <dbReference type="EMBL" id="CAB4671015.1"/>
    </source>
</evidence>
<dbReference type="CDD" id="cd03673">
    <property type="entry name" value="NUDIX_Ap6A_hydrolase"/>
    <property type="match status" value="1"/>
</dbReference>